<proteinExistence type="predicted"/>
<feature type="non-terminal residue" evidence="3">
    <location>
        <position position="125"/>
    </location>
</feature>
<dbReference type="AlphaFoldDB" id="A0A409V6B4"/>
<evidence type="ECO:0000259" key="2">
    <source>
        <dbReference type="PROSITE" id="PS51864"/>
    </source>
</evidence>
<sequence>LLCFLLQANHIHPEESKHVKAEAFDKHILTHAQKVQLNMESEDSNETDINSRGIFKRGFKTGRLWNKHTVPYEIDSSLDTQMARDVINQAIQVFAKLTCMQWKPHTTTLETELGHKSYVNFYSGR</sequence>
<evidence type="ECO:0000256" key="1">
    <source>
        <dbReference type="PROSITE-ProRule" id="PRU01211"/>
    </source>
</evidence>
<accession>A0A409V6B4</accession>
<dbReference type="Gene3D" id="3.40.390.10">
    <property type="entry name" value="Collagenase (Catalytic Domain)"/>
    <property type="match status" value="1"/>
</dbReference>
<gene>
    <name evidence="3" type="ORF">AM593_07478</name>
</gene>
<dbReference type="PROSITE" id="PS51864">
    <property type="entry name" value="ASTACIN"/>
    <property type="match status" value="1"/>
</dbReference>
<feature type="domain" description="Peptidase M12A" evidence="2">
    <location>
        <begin position="52"/>
        <end position="125"/>
    </location>
</feature>
<dbReference type="InterPro" id="IPR024079">
    <property type="entry name" value="MetalloPept_cat_dom_sf"/>
</dbReference>
<comment type="caution">
    <text evidence="1">Lacks conserved residue(s) required for the propagation of feature annotation.</text>
</comment>
<dbReference type="Pfam" id="PF01400">
    <property type="entry name" value="Astacin"/>
    <property type="match status" value="1"/>
</dbReference>
<evidence type="ECO:0000313" key="3">
    <source>
        <dbReference type="EMBL" id="OPL07286.1"/>
    </source>
</evidence>
<dbReference type="EMBL" id="KV625749">
    <property type="protein sequence ID" value="OPL07286.1"/>
    <property type="molecule type" value="Genomic_DNA"/>
</dbReference>
<dbReference type="Proteomes" id="UP000266721">
    <property type="component" value="Unassembled WGS sequence"/>
</dbReference>
<keyword evidence="4" id="KW-1185">Reference proteome</keyword>
<reference evidence="3 4" key="1">
    <citation type="journal article" date="2016" name="PLoS ONE">
        <title>A First Insight into the Genome of the Filter-Feeder Mussel Mytilus galloprovincialis.</title>
        <authorList>
            <person name="Murgarella M."/>
            <person name="Puiu D."/>
            <person name="Novoa B."/>
            <person name="Figueras A."/>
            <person name="Posada D."/>
            <person name="Canchaya C."/>
        </authorList>
    </citation>
    <scope>NUCLEOTIDE SEQUENCE [LARGE SCALE GENOMIC DNA]</scope>
    <source>
        <tissue evidence="3">Muscle</tissue>
    </source>
</reference>
<organism evidence="3 4">
    <name type="scientific">Mytilus galloprovincialis</name>
    <name type="common">Mediterranean mussel</name>
    <dbReference type="NCBI Taxonomy" id="29158"/>
    <lineage>
        <taxon>Eukaryota</taxon>
        <taxon>Metazoa</taxon>
        <taxon>Spiralia</taxon>
        <taxon>Lophotrochozoa</taxon>
        <taxon>Mollusca</taxon>
        <taxon>Bivalvia</taxon>
        <taxon>Autobranchia</taxon>
        <taxon>Pteriomorphia</taxon>
        <taxon>Mytilida</taxon>
        <taxon>Mytiloidea</taxon>
        <taxon>Mytilidae</taxon>
        <taxon>Mytilinae</taxon>
        <taxon>Mytilus</taxon>
    </lineage>
</organism>
<protein>
    <recommendedName>
        <fullName evidence="2">Peptidase M12A domain-containing protein</fullName>
    </recommendedName>
</protein>
<dbReference type="SUPFAM" id="SSF55486">
    <property type="entry name" value="Metalloproteases ('zincins'), catalytic domain"/>
    <property type="match status" value="1"/>
</dbReference>
<dbReference type="GO" id="GO:0006508">
    <property type="term" value="P:proteolysis"/>
    <property type="evidence" value="ECO:0007669"/>
    <property type="project" value="InterPro"/>
</dbReference>
<dbReference type="GO" id="GO:0004222">
    <property type="term" value="F:metalloendopeptidase activity"/>
    <property type="evidence" value="ECO:0007669"/>
    <property type="project" value="InterPro"/>
</dbReference>
<name>A0A409V6B4_MYTGA</name>
<evidence type="ECO:0000313" key="4">
    <source>
        <dbReference type="Proteomes" id="UP000266721"/>
    </source>
</evidence>
<dbReference type="InterPro" id="IPR001506">
    <property type="entry name" value="Peptidase_M12A"/>
</dbReference>
<feature type="non-terminal residue" evidence="3">
    <location>
        <position position="1"/>
    </location>
</feature>